<reference evidence="6" key="2">
    <citation type="submission" date="2021-09" db="EMBL/GenBank/DDBJ databases">
        <authorList>
            <person name="Jia N."/>
            <person name="Wang J."/>
            <person name="Shi W."/>
            <person name="Du L."/>
            <person name="Sun Y."/>
            <person name="Zhan W."/>
            <person name="Jiang J."/>
            <person name="Wang Q."/>
            <person name="Zhang B."/>
            <person name="Ji P."/>
            <person name="Sakyi L.B."/>
            <person name="Cui X."/>
            <person name="Yuan T."/>
            <person name="Jiang B."/>
            <person name="Yang W."/>
            <person name="Lam T.T.-Y."/>
            <person name="Chang Q."/>
            <person name="Ding S."/>
            <person name="Wang X."/>
            <person name="Zhu J."/>
            <person name="Ruan X."/>
            <person name="Zhao L."/>
            <person name="Wei J."/>
            <person name="Que T."/>
            <person name="Du C."/>
            <person name="Cheng J."/>
            <person name="Dai P."/>
            <person name="Han X."/>
            <person name="Huang E."/>
            <person name="Gao Y."/>
            <person name="Liu J."/>
            <person name="Shao H."/>
            <person name="Ye R."/>
            <person name="Li L."/>
            <person name="Wei W."/>
            <person name="Wang X."/>
            <person name="Wang C."/>
            <person name="Huo Q."/>
            <person name="Li W."/>
            <person name="Guo W."/>
            <person name="Chen H."/>
            <person name="Chen S."/>
            <person name="Zhou L."/>
            <person name="Zhou L."/>
            <person name="Ni X."/>
            <person name="Tian J."/>
            <person name="Zhou Y."/>
            <person name="Sheng Y."/>
            <person name="Liu T."/>
            <person name="Pan Y."/>
            <person name="Xia L."/>
            <person name="Li J."/>
            <person name="Zhao F."/>
            <person name="Cao W."/>
        </authorList>
    </citation>
    <scope>NUCLEOTIDE SEQUENCE</scope>
    <source>
        <strain evidence="6">Rmic-2018</strain>
        <tissue evidence="6">Larvae</tissue>
    </source>
</reference>
<keyword evidence="1" id="KW-0479">Metal-binding</keyword>
<dbReference type="InterPro" id="IPR011011">
    <property type="entry name" value="Znf_FYVE_PHD"/>
</dbReference>
<gene>
    <name evidence="6" type="ORF">HPB51_026255</name>
</gene>
<dbReference type="PANTHER" id="PTHR11505">
    <property type="entry name" value="L1 TRANSPOSABLE ELEMENT-RELATED"/>
    <property type="match status" value="1"/>
</dbReference>
<name>A0A9J6D825_RHIMP</name>
<keyword evidence="7" id="KW-1185">Reference proteome</keyword>
<dbReference type="Gene3D" id="3.30.70.1820">
    <property type="entry name" value="L1 transposable element, RRM domain"/>
    <property type="match status" value="1"/>
</dbReference>
<dbReference type="InterPro" id="IPR013083">
    <property type="entry name" value="Znf_RING/FYVE/PHD"/>
</dbReference>
<protein>
    <recommendedName>
        <fullName evidence="5">Zinc finger PHD-type domain-containing protein</fullName>
    </recommendedName>
</protein>
<dbReference type="InterPro" id="IPR001965">
    <property type="entry name" value="Znf_PHD"/>
</dbReference>
<evidence type="ECO:0000313" key="7">
    <source>
        <dbReference type="Proteomes" id="UP000821866"/>
    </source>
</evidence>
<comment type="caution">
    <text evidence="6">The sequence shown here is derived from an EMBL/GenBank/DDBJ whole genome shotgun (WGS) entry which is preliminary data.</text>
</comment>
<accession>A0A9J6D825</accession>
<evidence type="ECO:0000256" key="2">
    <source>
        <dbReference type="ARBA" id="ARBA00022771"/>
    </source>
</evidence>
<dbReference type="SUPFAM" id="SSF57903">
    <property type="entry name" value="FYVE/PHD zinc finger"/>
    <property type="match status" value="1"/>
</dbReference>
<keyword evidence="4" id="KW-0175">Coiled coil</keyword>
<organism evidence="6 7">
    <name type="scientific">Rhipicephalus microplus</name>
    <name type="common">Cattle tick</name>
    <name type="synonym">Boophilus microplus</name>
    <dbReference type="NCBI Taxonomy" id="6941"/>
    <lineage>
        <taxon>Eukaryota</taxon>
        <taxon>Metazoa</taxon>
        <taxon>Ecdysozoa</taxon>
        <taxon>Arthropoda</taxon>
        <taxon>Chelicerata</taxon>
        <taxon>Arachnida</taxon>
        <taxon>Acari</taxon>
        <taxon>Parasitiformes</taxon>
        <taxon>Ixodida</taxon>
        <taxon>Ixodoidea</taxon>
        <taxon>Ixodidae</taxon>
        <taxon>Rhipicephalinae</taxon>
        <taxon>Rhipicephalus</taxon>
        <taxon>Boophilus</taxon>
    </lineage>
</organism>
<dbReference type="EMBL" id="JABSTU010000011">
    <property type="protein sequence ID" value="KAH8010203.1"/>
    <property type="molecule type" value="Genomic_DNA"/>
</dbReference>
<evidence type="ECO:0000313" key="6">
    <source>
        <dbReference type="EMBL" id="KAH8010203.1"/>
    </source>
</evidence>
<dbReference type="Pfam" id="PF25298">
    <property type="entry name" value="Baculo_FP_2nd"/>
    <property type="match status" value="1"/>
</dbReference>
<sequence length="317" mass="36659">MAKNCVACHKCIPTDSVYLSCSECNYEYHLGSCSGVTESAYKKKSSEARTSWKCPTCRTANVRGGPSNAKEKMDREIDLANEIAEIHGKLNILLTIKEKVDALEGLIATVDTIEQSVQAMSDKYDEIIAQMKKQGADIDCLKTRMKKLEERVEEQKIDKLKQEMNDLDQYGRRLNLEIHGLPQQMNENVLEKLNILANDLKLPRLSESDVEAAHRLPKRAGQDEADKPGPILVRFTSRLTRDIWLKQRQELRKSKSKIFFNENLTAQNKKLFWLMRCKARELHYQFFWVKNGKMFMRRSPRHQIVNIRTAEDLEGLR</sequence>
<dbReference type="InterPro" id="IPR004244">
    <property type="entry name" value="Transposase_22"/>
</dbReference>
<keyword evidence="2" id="KW-0863">Zinc-finger</keyword>
<dbReference type="Proteomes" id="UP000821866">
    <property type="component" value="Chromosome 9"/>
</dbReference>
<proteinExistence type="predicted"/>
<dbReference type="InterPro" id="IPR057251">
    <property type="entry name" value="FP_C"/>
</dbReference>
<dbReference type="Gene3D" id="3.30.40.10">
    <property type="entry name" value="Zinc/RING finger domain, C3HC4 (zinc finger)"/>
    <property type="match status" value="1"/>
</dbReference>
<dbReference type="AlphaFoldDB" id="A0A9J6D825"/>
<evidence type="ECO:0000256" key="4">
    <source>
        <dbReference type="SAM" id="Coils"/>
    </source>
</evidence>
<dbReference type="SMART" id="SM00249">
    <property type="entry name" value="PHD"/>
    <property type="match status" value="1"/>
</dbReference>
<evidence type="ECO:0000259" key="5">
    <source>
        <dbReference type="SMART" id="SM00249"/>
    </source>
</evidence>
<feature type="domain" description="Zinc finger PHD-type" evidence="5">
    <location>
        <begin position="4"/>
        <end position="58"/>
    </location>
</feature>
<dbReference type="GO" id="GO:0008270">
    <property type="term" value="F:zinc ion binding"/>
    <property type="evidence" value="ECO:0007669"/>
    <property type="project" value="UniProtKB-KW"/>
</dbReference>
<evidence type="ECO:0000256" key="1">
    <source>
        <dbReference type="ARBA" id="ARBA00022723"/>
    </source>
</evidence>
<feature type="coiled-coil region" evidence="4">
    <location>
        <begin position="131"/>
        <end position="177"/>
    </location>
</feature>
<evidence type="ECO:0000256" key="3">
    <source>
        <dbReference type="ARBA" id="ARBA00022833"/>
    </source>
</evidence>
<keyword evidence="3" id="KW-0862">Zinc</keyword>
<dbReference type="VEuPathDB" id="VectorBase:LOC119180251"/>
<reference evidence="6" key="1">
    <citation type="journal article" date="2020" name="Cell">
        <title>Large-Scale Comparative Analyses of Tick Genomes Elucidate Their Genetic Diversity and Vector Capacities.</title>
        <authorList>
            <consortium name="Tick Genome and Microbiome Consortium (TIGMIC)"/>
            <person name="Jia N."/>
            <person name="Wang J."/>
            <person name="Shi W."/>
            <person name="Du L."/>
            <person name="Sun Y."/>
            <person name="Zhan W."/>
            <person name="Jiang J.F."/>
            <person name="Wang Q."/>
            <person name="Zhang B."/>
            <person name="Ji P."/>
            <person name="Bell-Sakyi L."/>
            <person name="Cui X.M."/>
            <person name="Yuan T.T."/>
            <person name="Jiang B.G."/>
            <person name="Yang W.F."/>
            <person name="Lam T.T."/>
            <person name="Chang Q.C."/>
            <person name="Ding S.J."/>
            <person name="Wang X.J."/>
            <person name="Zhu J.G."/>
            <person name="Ruan X.D."/>
            <person name="Zhao L."/>
            <person name="Wei J.T."/>
            <person name="Ye R.Z."/>
            <person name="Que T.C."/>
            <person name="Du C.H."/>
            <person name="Zhou Y.H."/>
            <person name="Cheng J.X."/>
            <person name="Dai P.F."/>
            <person name="Guo W.B."/>
            <person name="Han X.H."/>
            <person name="Huang E.J."/>
            <person name="Li L.F."/>
            <person name="Wei W."/>
            <person name="Gao Y.C."/>
            <person name="Liu J.Z."/>
            <person name="Shao H.Z."/>
            <person name="Wang X."/>
            <person name="Wang C.C."/>
            <person name="Yang T.C."/>
            <person name="Huo Q.B."/>
            <person name="Li W."/>
            <person name="Chen H.Y."/>
            <person name="Chen S.E."/>
            <person name="Zhou L.G."/>
            <person name="Ni X.B."/>
            <person name="Tian J.H."/>
            <person name="Sheng Y."/>
            <person name="Liu T."/>
            <person name="Pan Y.S."/>
            <person name="Xia L.Y."/>
            <person name="Li J."/>
            <person name="Zhao F."/>
            <person name="Cao W.C."/>
        </authorList>
    </citation>
    <scope>NUCLEOTIDE SEQUENCE</scope>
    <source>
        <strain evidence="6">Rmic-2018</strain>
    </source>
</reference>